<organism evidence="6 7">
    <name type="scientific">Lancefieldella parvula</name>
    <dbReference type="NCBI Taxonomy" id="1382"/>
    <lineage>
        <taxon>Bacteria</taxon>
        <taxon>Bacillati</taxon>
        <taxon>Actinomycetota</taxon>
        <taxon>Coriobacteriia</taxon>
        <taxon>Coriobacteriales</taxon>
        <taxon>Atopobiaceae</taxon>
        <taxon>Lancefieldella</taxon>
    </lineage>
</organism>
<feature type="domain" description="DNA methylase N-4/N-6" evidence="5">
    <location>
        <begin position="19"/>
        <end position="319"/>
    </location>
</feature>
<dbReference type="PANTHER" id="PTHR13370:SF3">
    <property type="entry name" value="TRNA (GUANINE(10)-N2)-METHYLTRANSFERASE HOMOLOG"/>
    <property type="match status" value="1"/>
</dbReference>
<dbReference type="GO" id="GO:0008170">
    <property type="term" value="F:N-methyltransferase activity"/>
    <property type="evidence" value="ECO:0007669"/>
    <property type="project" value="InterPro"/>
</dbReference>
<evidence type="ECO:0000256" key="2">
    <source>
        <dbReference type="ARBA" id="ARBA00022603"/>
    </source>
</evidence>
<dbReference type="PANTHER" id="PTHR13370">
    <property type="entry name" value="RNA METHYLASE-RELATED"/>
    <property type="match status" value="1"/>
</dbReference>
<keyword evidence="2" id="KW-0489">Methyltransferase</keyword>
<evidence type="ECO:0000259" key="5">
    <source>
        <dbReference type="Pfam" id="PF01555"/>
    </source>
</evidence>
<keyword evidence="3" id="KW-0808">Transferase</keyword>
<dbReference type="GO" id="GO:0032259">
    <property type="term" value="P:methylation"/>
    <property type="evidence" value="ECO:0007669"/>
    <property type="project" value="UniProtKB-KW"/>
</dbReference>
<dbReference type="EMBL" id="JABZGU010000013">
    <property type="protein sequence ID" value="MBF4802440.1"/>
    <property type="molecule type" value="Genomic_DNA"/>
</dbReference>
<dbReference type="AlphaFoldDB" id="A0A9D5X2P4"/>
<dbReference type="Proteomes" id="UP000787322">
    <property type="component" value="Unassembled WGS sequence"/>
</dbReference>
<accession>A0A9D5X2P4</accession>
<gene>
    <name evidence="6" type="ORF">HXK24_01235</name>
</gene>
<comment type="caution">
    <text evidence="6">The sequence shown here is derived from an EMBL/GenBank/DDBJ whole genome shotgun (WGS) entry which is preliminary data.</text>
</comment>
<evidence type="ECO:0000256" key="4">
    <source>
        <dbReference type="RuleBase" id="RU362026"/>
    </source>
</evidence>
<dbReference type="GO" id="GO:0005737">
    <property type="term" value="C:cytoplasm"/>
    <property type="evidence" value="ECO:0007669"/>
    <property type="project" value="TreeGrafter"/>
</dbReference>
<comment type="similarity">
    <text evidence="1 4">Belongs to the N(4)/N(6)-methyltransferase family.</text>
</comment>
<name>A0A9D5X2P4_9ACTN</name>
<proteinExistence type="inferred from homology"/>
<evidence type="ECO:0000256" key="1">
    <source>
        <dbReference type="ARBA" id="ARBA00006594"/>
    </source>
</evidence>
<dbReference type="EC" id="2.1.1.-" evidence="4"/>
<dbReference type="GO" id="GO:0003677">
    <property type="term" value="F:DNA binding"/>
    <property type="evidence" value="ECO:0007669"/>
    <property type="project" value="InterPro"/>
</dbReference>
<dbReference type="InterPro" id="IPR001091">
    <property type="entry name" value="RM_Methyltransferase"/>
</dbReference>
<evidence type="ECO:0000313" key="7">
    <source>
        <dbReference type="Proteomes" id="UP000787322"/>
    </source>
</evidence>
<reference evidence="6" key="1">
    <citation type="submission" date="2020-04" db="EMBL/GenBank/DDBJ databases">
        <title>Deep metagenomics examines the oral microbiome during advanced dental caries in children, revealing novel taxa and co-occurrences with host molecules.</title>
        <authorList>
            <person name="Baker J.L."/>
            <person name="Morton J.T."/>
            <person name="Dinis M."/>
            <person name="Alvarez R."/>
            <person name="Tran N.C."/>
            <person name="Knight R."/>
            <person name="Edlund A."/>
        </authorList>
    </citation>
    <scope>NUCLEOTIDE SEQUENCE</scope>
    <source>
        <strain evidence="6">JCVI_3_bin.11</strain>
    </source>
</reference>
<dbReference type="CDD" id="cd02440">
    <property type="entry name" value="AdoMet_MTases"/>
    <property type="match status" value="1"/>
</dbReference>
<evidence type="ECO:0000256" key="3">
    <source>
        <dbReference type="ARBA" id="ARBA00022679"/>
    </source>
</evidence>
<dbReference type="Pfam" id="PF01555">
    <property type="entry name" value="N6_N4_Mtase"/>
    <property type="match status" value="1"/>
</dbReference>
<sequence>MGPNEIVLDDLIGYYQDKVDLIYIDPPYNRGDDFKYYKDSCKHDEWLDTMEKTILRLKELLSSNGSIWISIDDAEMAYLKVCCDNIFGRNNFITTIVWQKRKTRENRKIFSNNHEYILVYAKDVNKFKKKRNLLPATKELMDRYKNPDNDPRGPWQSITLSVQAGHAVESQFYTVVTPSGKKHNPPKGRCWIYNEEKMLEEIKKNNVWFGSNGSGVPRLKKFLNESKTGVVPETLWDVTFAGTTKDAKQELLSLDIYDEDIFDTPKPERLLYRIMQIATNDNDLVLDCFSGSGTTMAVAHKMGRNYIGIDIDKKVYKYADARMKKICAGEKGGISGLVDWQGGGDYLSCEWK</sequence>
<dbReference type="Gene3D" id="3.40.50.150">
    <property type="entry name" value="Vaccinia Virus protein VP39"/>
    <property type="match status" value="1"/>
</dbReference>
<dbReference type="InterPro" id="IPR002941">
    <property type="entry name" value="DNA_methylase_N4/N6"/>
</dbReference>
<dbReference type="InterPro" id="IPR002052">
    <property type="entry name" value="DNA_methylase_N6_adenine_CS"/>
</dbReference>
<dbReference type="PROSITE" id="PS00092">
    <property type="entry name" value="N6_MTASE"/>
    <property type="match status" value="1"/>
</dbReference>
<evidence type="ECO:0000313" key="6">
    <source>
        <dbReference type="EMBL" id="MBF4802440.1"/>
    </source>
</evidence>
<dbReference type="SUPFAM" id="SSF53335">
    <property type="entry name" value="S-adenosyl-L-methionine-dependent methyltransferases"/>
    <property type="match status" value="1"/>
</dbReference>
<dbReference type="PRINTS" id="PR00508">
    <property type="entry name" value="S21N4MTFRASE"/>
</dbReference>
<dbReference type="InterPro" id="IPR029063">
    <property type="entry name" value="SAM-dependent_MTases_sf"/>
</dbReference>
<protein>
    <recommendedName>
        <fullName evidence="4">Methyltransferase</fullName>
        <ecNumber evidence="4">2.1.1.-</ecNumber>
    </recommendedName>
</protein>